<dbReference type="PIRSF" id="PIRSF006293">
    <property type="entry name" value="ExsB"/>
    <property type="match status" value="1"/>
</dbReference>
<keyword evidence="4 11" id="KW-0547">Nucleotide-binding</keyword>
<keyword evidence="3 11" id="KW-0479">Metal-binding</keyword>
<evidence type="ECO:0000256" key="3">
    <source>
        <dbReference type="ARBA" id="ARBA00022723"/>
    </source>
</evidence>
<reference evidence="12 13" key="1">
    <citation type="submission" date="2019-07" db="EMBL/GenBank/DDBJ databases">
        <title>Rapid identification of Enteric Bacteria from Whole Genome Sequences (WGS) using Average Nucleotide Identity (ANI).</title>
        <authorList>
            <person name="Lane C."/>
        </authorList>
    </citation>
    <scope>NUCLEOTIDE SEQUENCE [LARGE SCALE GENOMIC DNA]</scope>
    <source>
        <strain evidence="12 13">2016D-0084</strain>
    </source>
</reference>
<sequence length="221" mass="25163">MKKALCIISGGMDSTLCAYLAKKEKYEIIALHFDYNQRTMHKERECFEKICKELDVKNKYILDVSFIADIGNNSLTDFNLDIPKNELYKNELPNTYVPFRNGIFLSIAGAIAEKENCESIFIGVVQEDSSGYPDCSQNFIQDANKFINSGTSKNFKTQIKTPLIHLNKAQIVTLAIKENVALKYTWSCYEKEDKACGKCDSCLLRLKGFNEIGIKDTIEYE</sequence>
<evidence type="ECO:0000256" key="5">
    <source>
        <dbReference type="ARBA" id="ARBA00022785"/>
    </source>
</evidence>
<comment type="cofactor">
    <cofactor evidence="11">
        <name>Zn(2+)</name>
        <dbReference type="ChEBI" id="CHEBI:29105"/>
    </cofactor>
    <text evidence="11">Binds 1 zinc ion per subunit.</text>
</comment>
<comment type="pathway">
    <text evidence="1 11">Purine metabolism; 7-cyano-7-deazaguanine biosynthesis.</text>
</comment>
<feature type="binding site" evidence="11">
    <location>
        <position position="202"/>
    </location>
    <ligand>
        <name>Zn(2+)</name>
        <dbReference type="ChEBI" id="CHEBI:29105"/>
    </ligand>
</feature>
<evidence type="ECO:0000256" key="7">
    <source>
        <dbReference type="ARBA" id="ARBA00022840"/>
    </source>
</evidence>
<dbReference type="RefSeq" id="WP_147555975.1">
    <property type="nucleotide sequence ID" value="NZ_VOWJ01000031.1"/>
</dbReference>
<dbReference type="PANTHER" id="PTHR42914">
    <property type="entry name" value="7-CYANO-7-DEAZAGUANINE SYNTHASE"/>
    <property type="match status" value="1"/>
</dbReference>
<evidence type="ECO:0000256" key="2">
    <source>
        <dbReference type="ARBA" id="ARBA00022598"/>
    </source>
</evidence>
<dbReference type="SUPFAM" id="SSF52402">
    <property type="entry name" value="Adenine nucleotide alpha hydrolases-like"/>
    <property type="match status" value="1"/>
</dbReference>
<feature type="binding site" evidence="11">
    <location>
        <begin position="8"/>
        <end position="18"/>
    </location>
    <ligand>
        <name>ATP</name>
        <dbReference type="ChEBI" id="CHEBI:30616"/>
    </ligand>
</feature>
<evidence type="ECO:0000256" key="8">
    <source>
        <dbReference type="ARBA" id="ARBA00037993"/>
    </source>
</evidence>
<dbReference type="CDD" id="cd01995">
    <property type="entry name" value="QueC-like"/>
    <property type="match status" value="1"/>
</dbReference>
<keyword evidence="7 11" id="KW-0067">ATP-binding</keyword>
<comment type="catalytic activity">
    <reaction evidence="10 11">
        <text>7-carboxy-7-carbaguanine + NH4(+) + 2 ATP = 7-cyano-7-carbaguanine + 2 AMP + 2 diphosphate + 2 H(+)</text>
        <dbReference type="Rhea" id="RHEA:27982"/>
        <dbReference type="ChEBI" id="CHEBI:15378"/>
        <dbReference type="ChEBI" id="CHEBI:28938"/>
        <dbReference type="ChEBI" id="CHEBI:30616"/>
        <dbReference type="ChEBI" id="CHEBI:33019"/>
        <dbReference type="ChEBI" id="CHEBI:45075"/>
        <dbReference type="ChEBI" id="CHEBI:61036"/>
        <dbReference type="ChEBI" id="CHEBI:456215"/>
        <dbReference type="EC" id="6.3.4.20"/>
    </reaction>
</comment>
<feature type="binding site" evidence="11">
    <location>
        <position position="188"/>
    </location>
    <ligand>
        <name>Zn(2+)</name>
        <dbReference type="ChEBI" id="CHEBI:29105"/>
    </ligand>
</feature>
<dbReference type="UniPathway" id="UPA00391"/>
<dbReference type="EC" id="6.3.4.20" evidence="9 11"/>
<dbReference type="EMBL" id="VOWJ01000031">
    <property type="protein sequence ID" value="TXE86356.1"/>
    <property type="molecule type" value="Genomic_DNA"/>
</dbReference>
<comment type="function">
    <text evidence="11">Catalyzes the ATP-dependent conversion of 7-carboxy-7-deazaguanine (CDG) to 7-cyano-7-deazaguanine (preQ(0)).</text>
</comment>
<dbReference type="GO" id="GO:0008616">
    <property type="term" value="P:tRNA queuosine(34) biosynthetic process"/>
    <property type="evidence" value="ECO:0007669"/>
    <property type="project" value="UniProtKB-UniRule"/>
</dbReference>
<gene>
    <name evidence="11 12" type="primary">queC</name>
    <name evidence="12" type="ORF">FPD38_06825</name>
</gene>
<feature type="binding site" evidence="11">
    <location>
        <position position="199"/>
    </location>
    <ligand>
        <name>Zn(2+)</name>
        <dbReference type="ChEBI" id="CHEBI:29105"/>
    </ligand>
</feature>
<keyword evidence="6 11" id="KW-0862">Zinc</keyword>
<comment type="caution">
    <text evidence="12">The sequence shown here is derived from an EMBL/GenBank/DDBJ whole genome shotgun (WGS) entry which is preliminary data.</text>
</comment>
<feature type="binding site" evidence="11">
    <location>
        <position position="196"/>
    </location>
    <ligand>
        <name>Zn(2+)</name>
        <dbReference type="ChEBI" id="CHEBI:29105"/>
    </ligand>
</feature>
<keyword evidence="2 11" id="KW-0436">Ligase</keyword>
<dbReference type="PANTHER" id="PTHR42914:SF1">
    <property type="entry name" value="7-CYANO-7-DEAZAGUANINE SYNTHASE"/>
    <property type="match status" value="1"/>
</dbReference>
<evidence type="ECO:0000256" key="10">
    <source>
        <dbReference type="ARBA" id="ARBA00047890"/>
    </source>
</evidence>
<dbReference type="AlphaFoldDB" id="A0A5C7DSP4"/>
<name>A0A5C7DSP4_9BACT</name>
<dbReference type="Proteomes" id="UP000321629">
    <property type="component" value="Unassembled WGS sequence"/>
</dbReference>
<evidence type="ECO:0000256" key="6">
    <source>
        <dbReference type="ARBA" id="ARBA00022833"/>
    </source>
</evidence>
<evidence type="ECO:0000256" key="1">
    <source>
        <dbReference type="ARBA" id="ARBA00005061"/>
    </source>
</evidence>
<dbReference type="HAMAP" id="MF_01633">
    <property type="entry name" value="QueC"/>
    <property type="match status" value="1"/>
</dbReference>
<protein>
    <recommendedName>
        <fullName evidence="9 11">7-cyano-7-deazaguanine synthase</fullName>
        <ecNumber evidence="9 11">6.3.4.20</ecNumber>
    </recommendedName>
    <alternativeName>
        <fullName evidence="11">7-cyano-7-carbaguanine synthase</fullName>
    </alternativeName>
    <alternativeName>
        <fullName evidence="11">PreQ(0) synthase</fullName>
    </alternativeName>
    <alternativeName>
        <fullName evidence="11">Queuosine biosynthesis protein QueC</fullName>
    </alternativeName>
</protein>
<organism evidence="12 13">
    <name type="scientific">Campylobacter volucris</name>
    <dbReference type="NCBI Taxonomy" id="1031542"/>
    <lineage>
        <taxon>Bacteria</taxon>
        <taxon>Pseudomonadati</taxon>
        <taxon>Campylobacterota</taxon>
        <taxon>Epsilonproteobacteria</taxon>
        <taxon>Campylobacterales</taxon>
        <taxon>Campylobacteraceae</taxon>
        <taxon>Campylobacter</taxon>
    </lineage>
</organism>
<evidence type="ECO:0000313" key="13">
    <source>
        <dbReference type="Proteomes" id="UP000321629"/>
    </source>
</evidence>
<dbReference type="InterPro" id="IPR014729">
    <property type="entry name" value="Rossmann-like_a/b/a_fold"/>
</dbReference>
<dbReference type="GO" id="GO:0008270">
    <property type="term" value="F:zinc ion binding"/>
    <property type="evidence" value="ECO:0007669"/>
    <property type="project" value="UniProtKB-UniRule"/>
</dbReference>
<dbReference type="GO" id="GO:0016879">
    <property type="term" value="F:ligase activity, forming carbon-nitrogen bonds"/>
    <property type="evidence" value="ECO:0007669"/>
    <property type="project" value="UniProtKB-UniRule"/>
</dbReference>
<evidence type="ECO:0000256" key="4">
    <source>
        <dbReference type="ARBA" id="ARBA00022741"/>
    </source>
</evidence>
<accession>A0A5C7DSP4</accession>
<dbReference type="GO" id="GO:0005524">
    <property type="term" value="F:ATP binding"/>
    <property type="evidence" value="ECO:0007669"/>
    <property type="project" value="UniProtKB-UniRule"/>
</dbReference>
<proteinExistence type="inferred from homology"/>
<evidence type="ECO:0000313" key="12">
    <source>
        <dbReference type="EMBL" id="TXE86356.1"/>
    </source>
</evidence>
<dbReference type="InterPro" id="IPR018317">
    <property type="entry name" value="QueC"/>
</dbReference>
<dbReference type="NCBIfam" id="TIGR00364">
    <property type="entry name" value="7-cyano-7-deazaguanine synthase QueC"/>
    <property type="match status" value="1"/>
</dbReference>
<keyword evidence="5 11" id="KW-0671">Queuosine biosynthesis</keyword>
<dbReference type="Pfam" id="PF06508">
    <property type="entry name" value="QueC"/>
    <property type="match status" value="1"/>
</dbReference>
<evidence type="ECO:0000256" key="9">
    <source>
        <dbReference type="ARBA" id="ARBA00039149"/>
    </source>
</evidence>
<comment type="similarity">
    <text evidence="8 11">Belongs to the QueC family.</text>
</comment>
<evidence type="ECO:0000256" key="11">
    <source>
        <dbReference type="HAMAP-Rule" id="MF_01633"/>
    </source>
</evidence>
<dbReference type="Gene3D" id="3.40.50.620">
    <property type="entry name" value="HUPs"/>
    <property type="match status" value="1"/>
</dbReference>